<evidence type="ECO:0000256" key="8">
    <source>
        <dbReference type="ARBA" id="ARBA00022691"/>
    </source>
</evidence>
<dbReference type="GO" id="GO:0005737">
    <property type="term" value="C:cytoplasm"/>
    <property type="evidence" value="ECO:0007669"/>
    <property type="project" value="UniProtKB-SubCell"/>
</dbReference>
<dbReference type="GO" id="GO:0032259">
    <property type="term" value="P:methylation"/>
    <property type="evidence" value="ECO:0007669"/>
    <property type="project" value="UniProtKB-KW"/>
</dbReference>
<evidence type="ECO:0000256" key="7">
    <source>
        <dbReference type="ARBA" id="ARBA00022679"/>
    </source>
</evidence>
<dbReference type="PANTHER" id="PTHR11579">
    <property type="entry name" value="PROTEIN-L-ISOASPARTATE O-METHYLTRANSFERASE"/>
    <property type="match status" value="1"/>
</dbReference>
<gene>
    <name evidence="12" type="ORF">SAMN06265338_1011040</name>
</gene>
<keyword evidence="7 12" id="KW-0808">Transferase</keyword>
<proteinExistence type="inferred from homology"/>
<dbReference type="InterPro" id="IPR000682">
    <property type="entry name" value="PCMT"/>
</dbReference>
<evidence type="ECO:0000256" key="11">
    <source>
        <dbReference type="ARBA" id="ARBA00031350"/>
    </source>
</evidence>
<evidence type="ECO:0000256" key="5">
    <source>
        <dbReference type="ARBA" id="ARBA00022490"/>
    </source>
</evidence>
<evidence type="ECO:0000256" key="10">
    <source>
        <dbReference type="ARBA" id="ARBA00031323"/>
    </source>
</evidence>
<dbReference type="RefSeq" id="WP_088519432.1">
    <property type="nucleotide sequence ID" value="NZ_FYDG01000001.1"/>
</dbReference>
<dbReference type="EMBL" id="FYDG01000001">
    <property type="protein sequence ID" value="SNB61327.1"/>
    <property type="molecule type" value="Genomic_DNA"/>
</dbReference>
<dbReference type="Gene3D" id="3.40.50.150">
    <property type="entry name" value="Vaccinia Virus protein VP39"/>
    <property type="match status" value="1"/>
</dbReference>
<comment type="similarity">
    <text evidence="2">Belongs to the methyltransferase superfamily. L-isoaspartyl/D-aspartyl protein methyltransferase family.</text>
</comment>
<dbReference type="PANTHER" id="PTHR11579:SF0">
    <property type="entry name" value="PROTEIN-L-ISOASPARTATE(D-ASPARTATE) O-METHYLTRANSFERASE"/>
    <property type="match status" value="1"/>
</dbReference>
<dbReference type="Pfam" id="PF01135">
    <property type="entry name" value="PCMT"/>
    <property type="match status" value="1"/>
</dbReference>
<evidence type="ECO:0000256" key="6">
    <source>
        <dbReference type="ARBA" id="ARBA00022603"/>
    </source>
</evidence>
<dbReference type="GO" id="GO:0004719">
    <property type="term" value="F:protein-L-isoaspartate (D-aspartate) O-methyltransferase activity"/>
    <property type="evidence" value="ECO:0007669"/>
    <property type="project" value="UniProtKB-EC"/>
</dbReference>
<evidence type="ECO:0000256" key="4">
    <source>
        <dbReference type="ARBA" id="ARBA00013346"/>
    </source>
</evidence>
<evidence type="ECO:0000256" key="9">
    <source>
        <dbReference type="ARBA" id="ARBA00030757"/>
    </source>
</evidence>
<dbReference type="EC" id="2.1.1.77" evidence="3"/>
<evidence type="ECO:0000313" key="13">
    <source>
        <dbReference type="Proteomes" id="UP000198418"/>
    </source>
</evidence>
<accession>A0A212QPH7</accession>
<dbReference type="AlphaFoldDB" id="A0A212QPH7"/>
<dbReference type="InterPro" id="IPR029063">
    <property type="entry name" value="SAM-dependent_MTases_sf"/>
</dbReference>
<reference evidence="13" key="1">
    <citation type="submission" date="2017-06" db="EMBL/GenBank/DDBJ databases">
        <authorList>
            <person name="Varghese N."/>
            <person name="Submissions S."/>
        </authorList>
    </citation>
    <scope>NUCLEOTIDE SEQUENCE [LARGE SCALE GENOMIC DNA]</scope>
    <source>
        <strain evidence="13">DSM 137</strain>
    </source>
</reference>
<evidence type="ECO:0000256" key="1">
    <source>
        <dbReference type="ARBA" id="ARBA00004496"/>
    </source>
</evidence>
<comment type="subcellular location">
    <subcellularLocation>
        <location evidence="1">Cytoplasm</location>
    </subcellularLocation>
</comment>
<sequence>MLDLLDVARLFYAKELLALAGNRNPALLSAFASVPREAFLGAGPWRVVSEQAPNGFWTTESDDPREIYHNLLVALDEAKGVNNGLPSLWAMLLDRLGLRPGEKVLHLGCGTGYYSAIMAELVGAAGAITAVEIDADLARRALAALKPWPQAEVLETDGSTVSVTGYDALVVSAGASYPPRVWLDALGPDGRLSFPLTTVEGPGAMVLAKRQIDGSFAIDILGAVKFIGFTGLRDSDANARLLAAFRNAPAREIKTLRCDAHAQEPSCWLHSDSFCLSRREATPKYAPA</sequence>
<dbReference type="Proteomes" id="UP000198418">
    <property type="component" value="Unassembled WGS sequence"/>
</dbReference>
<evidence type="ECO:0000313" key="12">
    <source>
        <dbReference type="EMBL" id="SNB61327.1"/>
    </source>
</evidence>
<keyword evidence="13" id="KW-1185">Reference proteome</keyword>
<keyword evidence="8" id="KW-0949">S-adenosyl-L-methionine</keyword>
<keyword evidence="5" id="KW-0963">Cytoplasm</keyword>
<protein>
    <recommendedName>
        <fullName evidence="4">Protein-L-isoaspartate O-methyltransferase</fullName>
        <ecNumber evidence="3">2.1.1.77</ecNumber>
    </recommendedName>
    <alternativeName>
        <fullName evidence="11">L-isoaspartyl protein carboxyl methyltransferase</fullName>
    </alternativeName>
    <alternativeName>
        <fullName evidence="9">Protein L-isoaspartyl methyltransferase</fullName>
    </alternativeName>
    <alternativeName>
        <fullName evidence="10">Protein-beta-aspartate methyltransferase</fullName>
    </alternativeName>
</protein>
<evidence type="ECO:0000256" key="2">
    <source>
        <dbReference type="ARBA" id="ARBA00005369"/>
    </source>
</evidence>
<name>A0A212QPH7_RHOAC</name>
<keyword evidence="6 12" id="KW-0489">Methyltransferase</keyword>
<dbReference type="SUPFAM" id="SSF53335">
    <property type="entry name" value="S-adenosyl-L-methionine-dependent methyltransferases"/>
    <property type="match status" value="1"/>
</dbReference>
<evidence type="ECO:0000256" key="3">
    <source>
        <dbReference type="ARBA" id="ARBA00011890"/>
    </source>
</evidence>
<organism evidence="12 13">
    <name type="scientific">Rhodoblastus acidophilus</name>
    <name type="common">Rhodopseudomonas acidophila</name>
    <dbReference type="NCBI Taxonomy" id="1074"/>
    <lineage>
        <taxon>Bacteria</taxon>
        <taxon>Pseudomonadati</taxon>
        <taxon>Pseudomonadota</taxon>
        <taxon>Alphaproteobacteria</taxon>
        <taxon>Hyphomicrobiales</taxon>
        <taxon>Rhodoblastaceae</taxon>
        <taxon>Rhodoblastus</taxon>
    </lineage>
</organism>
<dbReference type="OrthoDB" id="9807766at2"/>
<dbReference type="CDD" id="cd02440">
    <property type="entry name" value="AdoMet_MTases"/>
    <property type="match status" value="1"/>
</dbReference>